<dbReference type="GO" id="GO:0003677">
    <property type="term" value="F:DNA binding"/>
    <property type="evidence" value="ECO:0007669"/>
    <property type="project" value="InterPro"/>
</dbReference>
<dbReference type="InterPro" id="IPR010982">
    <property type="entry name" value="Lambda_DNA-bd_dom_sf"/>
</dbReference>
<evidence type="ECO:0000313" key="2">
    <source>
        <dbReference type="EMBL" id="MBC2370570.1"/>
    </source>
</evidence>
<dbReference type="PROSITE" id="PS50943">
    <property type="entry name" value="HTH_CROC1"/>
    <property type="match status" value="1"/>
</dbReference>
<dbReference type="Proteomes" id="UP000546244">
    <property type="component" value="Unassembled WGS sequence"/>
</dbReference>
<organism evidence="2 3">
    <name type="scientific">Listeria booriae</name>
    <dbReference type="NCBI Taxonomy" id="1552123"/>
    <lineage>
        <taxon>Bacteria</taxon>
        <taxon>Bacillati</taxon>
        <taxon>Bacillota</taxon>
        <taxon>Bacilli</taxon>
        <taxon>Bacillales</taxon>
        <taxon>Listeriaceae</taxon>
        <taxon>Listeria</taxon>
    </lineage>
</organism>
<protein>
    <submittedName>
        <fullName evidence="2">Helix-turn-helix transcriptional regulator</fullName>
    </submittedName>
</protein>
<accession>A0A7X1DPL1</accession>
<dbReference type="AlphaFoldDB" id="A0A7X1DPL1"/>
<dbReference type="Gene3D" id="1.10.260.40">
    <property type="entry name" value="lambda repressor-like DNA-binding domains"/>
    <property type="match status" value="1"/>
</dbReference>
<gene>
    <name evidence="2" type="ORF">HBP98_00995</name>
</gene>
<sequence>MNIGIRIKERRQQLKMSAELLGKKIGVNKTTIYRYESGEIQKIPIDVVQKLSDTLGIPVYDFLEPGFLEIGIEMLDRLIEKHGPESHEGKALRFFEEQDRNEILYSAISRLKTAPGFSSISTPEKARLTNGLALSIEYEFVNAYEKRVKSNENLVYMVEKSIISSDEIMEYPDYGKDITVNLDALGFTLLATEYEVSVDQELLEELSLIVEETKTRIKDLLKKYPDKKSNIGTDIYALYSKDETKAEHIANLVDGKDILNSSNVDKDTKDLLVSLIKQVKQKK</sequence>
<dbReference type="CDD" id="cd00093">
    <property type="entry name" value="HTH_XRE"/>
    <property type="match status" value="1"/>
</dbReference>
<dbReference type="InterPro" id="IPR001387">
    <property type="entry name" value="Cro/C1-type_HTH"/>
</dbReference>
<proteinExistence type="predicted"/>
<dbReference type="SUPFAM" id="SSF47413">
    <property type="entry name" value="lambda repressor-like DNA-binding domains"/>
    <property type="match status" value="1"/>
</dbReference>
<dbReference type="Pfam" id="PF01381">
    <property type="entry name" value="HTH_3"/>
    <property type="match status" value="1"/>
</dbReference>
<dbReference type="EMBL" id="JAARMV010000001">
    <property type="protein sequence ID" value="MBC2370570.1"/>
    <property type="molecule type" value="Genomic_DNA"/>
</dbReference>
<evidence type="ECO:0000259" key="1">
    <source>
        <dbReference type="PROSITE" id="PS50943"/>
    </source>
</evidence>
<evidence type="ECO:0000313" key="3">
    <source>
        <dbReference type="Proteomes" id="UP000546244"/>
    </source>
</evidence>
<reference evidence="2 3" key="1">
    <citation type="submission" date="2020-03" db="EMBL/GenBank/DDBJ databases">
        <title>Soil Listeria distribution.</title>
        <authorList>
            <person name="Liao J."/>
            <person name="Wiedmann M."/>
        </authorList>
    </citation>
    <scope>NUCLEOTIDE SEQUENCE [LARGE SCALE GENOMIC DNA]</scope>
    <source>
        <strain evidence="2 3">FSL L7-1850</strain>
    </source>
</reference>
<dbReference type="RefSeq" id="WP_185617838.1">
    <property type="nucleotide sequence ID" value="NZ_JAARMV010000001.1"/>
</dbReference>
<comment type="caution">
    <text evidence="2">The sequence shown here is derived from an EMBL/GenBank/DDBJ whole genome shotgun (WGS) entry which is preliminary data.</text>
</comment>
<dbReference type="SMART" id="SM00530">
    <property type="entry name" value="HTH_XRE"/>
    <property type="match status" value="1"/>
</dbReference>
<name>A0A7X1DPL1_9LIST</name>
<feature type="domain" description="HTH cro/C1-type" evidence="1">
    <location>
        <begin position="7"/>
        <end position="62"/>
    </location>
</feature>